<organism evidence="1 2">
    <name type="scientific">Aspergillus niger ATCC 13496</name>
    <dbReference type="NCBI Taxonomy" id="1353008"/>
    <lineage>
        <taxon>Eukaryota</taxon>
        <taxon>Fungi</taxon>
        <taxon>Dikarya</taxon>
        <taxon>Ascomycota</taxon>
        <taxon>Pezizomycotina</taxon>
        <taxon>Eurotiomycetes</taxon>
        <taxon>Eurotiomycetidae</taxon>
        <taxon>Eurotiales</taxon>
        <taxon>Aspergillaceae</taxon>
        <taxon>Aspergillus</taxon>
        <taxon>Aspergillus subgen. Circumdati</taxon>
    </lineage>
</organism>
<accession>A0A370BFI2</accession>
<gene>
    <name evidence="1" type="ORF">M747DRAFT_363716</name>
</gene>
<reference evidence="1 2" key="1">
    <citation type="submission" date="2018-07" db="EMBL/GenBank/DDBJ databases">
        <title>Section-level genome sequencing of Aspergillus section Nigri to investigate inter- and intra-species variation.</title>
        <authorList>
            <consortium name="DOE Joint Genome Institute"/>
            <person name="Vesth T.C."/>
            <person name="Nybo J.L."/>
            <person name="Theobald S."/>
            <person name="Frisvad J.C."/>
            <person name="Larsen T.O."/>
            <person name="Nielsen K.F."/>
            <person name="Hoof J.B."/>
            <person name="Brandl J."/>
            <person name="Salamov A."/>
            <person name="Riley R."/>
            <person name="Gladden J.M."/>
            <person name="Phatale P."/>
            <person name="Nielsen M.T."/>
            <person name="Lyhne E.K."/>
            <person name="Kogle M.E."/>
            <person name="Strasser K."/>
            <person name="McDonnell E."/>
            <person name="Barry K."/>
            <person name="Clum A."/>
            <person name="Chen C."/>
            <person name="Nolan M."/>
            <person name="Sandor L."/>
            <person name="Kuo A."/>
            <person name="Lipzen A."/>
            <person name="Hainaut M."/>
            <person name="Drula E."/>
            <person name="Tsang A."/>
            <person name="Magnuson J.K."/>
            <person name="Henrissat B."/>
            <person name="Wiebenga A."/>
            <person name="Simmons B.A."/>
            <person name="Makela M.R."/>
            <person name="De vries R.P."/>
            <person name="Grigoriev I.V."/>
            <person name="Mortensen U.H."/>
            <person name="Baker S.E."/>
            <person name="Andersen M.R."/>
        </authorList>
    </citation>
    <scope>NUCLEOTIDE SEQUENCE [LARGE SCALE GENOMIC DNA]</scope>
    <source>
        <strain evidence="1 2">ATCC 13496</strain>
    </source>
</reference>
<dbReference type="AlphaFoldDB" id="A0A370BFI2"/>
<dbReference type="Proteomes" id="UP000253845">
    <property type="component" value="Unassembled WGS sequence"/>
</dbReference>
<dbReference type="VEuPathDB" id="FungiDB:M747DRAFT_363716"/>
<proteinExistence type="predicted"/>
<protein>
    <submittedName>
        <fullName evidence="1">Uncharacterized protein</fullName>
    </submittedName>
</protein>
<evidence type="ECO:0000313" key="2">
    <source>
        <dbReference type="Proteomes" id="UP000253845"/>
    </source>
</evidence>
<dbReference type="EMBL" id="KZ851976">
    <property type="protein sequence ID" value="RDH14187.1"/>
    <property type="molecule type" value="Genomic_DNA"/>
</dbReference>
<name>A0A370BFI2_ASPNG</name>
<evidence type="ECO:0000313" key="1">
    <source>
        <dbReference type="EMBL" id="RDH14187.1"/>
    </source>
</evidence>
<sequence>MASSETLDELKQAISFKLSELEVLTRAAGDVVAYHYPILPFPSDLEIIFHNHYNYFSMAWYKALDRCFRGGGSTTKEIHNHRCYTMSHSPVLADSIELYSDCMANQSISTAREKNHESLGEPDLSAVKPAYFNNSMKK</sequence>